<keyword evidence="3 8" id="KW-0812">Transmembrane</keyword>
<evidence type="ECO:0000256" key="3">
    <source>
        <dbReference type="ARBA" id="ARBA00022692"/>
    </source>
</evidence>
<comment type="similarity">
    <text evidence="8">Belongs to the BamA family.</text>
</comment>
<keyword evidence="6 8" id="KW-0472">Membrane</keyword>
<dbReference type="InterPro" id="IPR039910">
    <property type="entry name" value="D15-like"/>
</dbReference>
<dbReference type="Pfam" id="PF07244">
    <property type="entry name" value="POTRA"/>
    <property type="match status" value="5"/>
</dbReference>
<dbReference type="HAMAP" id="MF_01430">
    <property type="entry name" value="OM_assembly_BamA"/>
    <property type="match status" value="1"/>
</dbReference>
<feature type="domain" description="POTRA" evidence="10">
    <location>
        <begin position="39"/>
        <end position="106"/>
    </location>
</feature>
<comment type="function">
    <text evidence="8">Part of the outer membrane protein assembly complex, which is involved in assembly and insertion of beta-barrel proteins into the outer membrane.</text>
</comment>
<dbReference type="InterPro" id="IPR034746">
    <property type="entry name" value="POTRA"/>
</dbReference>
<feature type="domain" description="POTRA" evidence="10">
    <location>
        <begin position="360"/>
        <end position="433"/>
    </location>
</feature>
<dbReference type="PANTHER" id="PTHR12815">
    <property type="entry name" value="SORTING AND ASSEMBLY MACHINERY SAMM50 PROTEIN FAMILY MEMBER"/>
    <property type="match status" value="1"/>
</dbReference>
<keyword evidence="5 8" id="KW-0677">Repeat</keyword>
<evidence type="ECO:0000256" key="5">
    <source>
        <dbReference type="ARBA" id="ARBA00022737"/>
    </source>
</evidence>
<proteinExistence type="inferred from homology"/>
<evidence type="ECO:0000256" key="4">
    <source>
        <dbReference type="ARBA" id="ARBA00022729"/>
    </source>
</evidence>
<evidence type="ECO:0000256" key="2">
    <source>
        <dbReference type="ARBA" id="ARBA00022452"/>
    </source>
</evidence>
<name>A0AAU7XHH6_9HYPH</name>
<evidence type="ECO:0000259" key="10">
    <source>
        <dbReference type="PROSITE" id="PS51779"/>
    </source>
</evidence>
<evidence type="ECO:0000256" key="8">
    <source>
        <dbReference type="HAMAP-Rule" id="MF_01430"/>
    </source>
</evidence>
<evidence type="ECO:0000313" key="11">
    <source>
        <dbReference type="EMBL" id="XBY46189.1"/>
    </source>
</evidence>
<dbReference type="GO" id="GO:0051205">
    <property type="term" value="P:protein insertion into membrane"/>
    <property type="evidence" value="ECO:0007669"/>
    <property type="project" value="UniProtKB-UniRule"/>
</dbReference>
<dbReference type="PANTHER" id="PTHR12815:SF23">
    <property type="entry name" value="OUTER MEMBRANE PROTEIN ASSEMBLY FACTOR BAMA"/>
    <property type="match status" value="1"/>
</dbReference>
<dbReference type="InterPro" id="IPR000184">
    <property type="entry name" value="Bac_surfAg_D15"/>
</dbReference>
<reference evidence="11" key="1">
    <citation type="submission" date="2024-06" db="EMBL/GenBank/DDBJ databases">
        <title>Methylostella associata gen. nov., sp. nov., a novel Ancalomicrobiaceae-affiliated facultatively methylotrophic bacteria that feed on methanotrophs of the genus Methylococcus.</title>
        <authorList>
            <person name="Saltykova V."/>
            <person name="Danilova O.V."/>
            <person name="Oshkin I.Y."/>
            <person name="Belova S.E."/>
            <person name="Pimenov N.V."/>
            <person name="Dedysh S.N."/>
        </authorList>
    </citation>
    <scope>NUCLEOTIDE SEQUENCE</scope>
    <source>
        <strain evidence="11">S20</strain>
    </source>
</reference>
<dbReference type="Gene3D" id="2.40.160.50">
    <property type="entry name" value="membrane protein fhac: a member of the omp85/tpsb transporter family"/>
    <property type="match status" value="1"/>
</dbReference>
<feature type="domain" description="POTRA" evidence="10">
    <location>
        <begin position="107"/>
        <end position="184"/>
    </location>
</feature>
<dbReference type="Pfam" id="PF01103">
    <property type="entry name" value="Omp85"/>
    <property type="match status" value="1"/>
</dbReference>
<dbReference type="AlphaFoldDB" id="A0AAU7XHH6"/>
<comment type="subunit">
    <text evidence="8">Part of the Bam complex.</text>
</comment>
<accession>A0AAU7XHH6</accession>
<dbReference type="Gene3D" id="3.10.20.310">
    <property type="entry name" value="membrane protein fhac"/>
    <property type="match status" value="5"/>
</dbReference>
<evidence type="ECO:0000256" key="9">
    <source>
        <dbReference type="NCBIfam" id="TIGR03303"/>
    </source>
</evidence>
<dbReference type="PROSITE" id="PS51779">
    <property type="entry name" value="POTRA"/>
    <property type="match status" value="4"/>
</dbReference>
<protein>
    <recommendedName>
        <fullName evidence="8 9">Outer membrane protein assembly factor BamA</fullName>
    </recommendedName>
</protein>
<keyword evidence="7 8" id="KW-0998">Cell outer membrane</keyword>
<dbReference type="InterPro" id="IPR023707">
    <property type="entry name" value="OM_assembly_BamA"/>
</dbReference>
<gene>
    <name evidence="8 11" type="primary">bamA</name>
    <name evidence="11" type="ORF">ABS361_08175</name>
</gene>
<evidence type="ECO:0000256" key="1">
    <source>
        <dbReference type="ARBA" id="ARBA00004370"/>
    </source>
</evidence>
<keyword evidence="2 8" id="KW-1134">Transmembrane beta strand</keyword>
<dbReference type="PIRSF" id="PIRSF006076">
    <property type="entry name" value="OM_assembly_OMP85"/>
    <property type="match status" value="1"/>
</dbReference>
<dbReference type="InterPro" id="IPR010827">
    <property type="entry name" value="BamA/TamA_POTRA"/>
</dbReference>
<dbReference type="EMBL" id="CP158568">
    <property type="protein sequence ID" value="XBY46189.1"/>
    <property type="molecule type" value="Genomic_DNA"/>
</dbReference>
<dbReference type="RefSeq" id="WP_407051286.1">
    <property type="nucleotide sequence ID" value="NZ_CP158568.1"/>
</dbReference>
<keyword evidence="4 8" id="KW-0732">Signal</keyword>
<evidence type="ECO:0000256" key="7">
    <source>
        <dbReference type="ARBA" id="ARBA00023237"/>
    </source>
</evidence>
<evidence type="ECO:0000256" key="6">
    <source>
        <dbReference type="ARBA" id="ARBA00023136"/>
    </source>
</evidence>
<comment type="subcellular location">
    <subcellularLocation>
        <location evidence="8">Cell outer membrane</location>
    </subcellularLocation>
    <subcellularLocation>
        <location evidence="1">Membrane</location>
    </subcellularLocation>
</comment>
<dbReference type="NCBIfam" id="TIGR03303">
    <property type="entry name" value="OM_YaeT"/>
    <property type="match status" value="1"/>
</dbReference>
<feature type="domain" description="POTRA" evidence="10">
    <location>
        <begin position="187"/>
        <end position="275"/>
    </location>
</feature>
<dbReference type="GO" id="GO:0043165">
    <property type="term" value="P:Gram-negative-bacterium-type cell outer membrane assembly"/>
    <property type="evidence" value="ECO:0007669"/>
    <property type="project" value="UniProtKB-UniRule"/>
</dbReference>
<dbReference type="GO" id="GO:0009279">
    <property type="term" value="C:cell outer membrane"/>
    <property type="evidence" value="ECO:0007669"/>
    <property type="project" value="UniProtKB-SubCell"/>
</dbReference>
<sequence length="825" mass="91134">MRAFATVVKKTALAAVFMTLVPAGGAGIDILGVSIAKADSVSSVVVRGNKRVEAETVRSYVAVKPGRSFSAKEIDDSLKALYATDLFSDVKISREGGALAVTVVESPLINKVAFEGNKRLTDEQLGTVIESKARGFLSKSRVQSDTQRLLEAYRRNGRFRAAVVPKIIQLPDNRVNLVYEVDEGDKTAVSRISFVGNHAFSSGRLRDVIKTRETGLLGWLRTTDTYDPDRLQSDQEALRRYYMKNGYADFRVVSATADLDRERNIFFVTFTVDEGDQYTYGDIDVQTSLSGLDTARLKSAVGTRAGGVYSAEEVEKTMEALVLEASKAGYAFAQVRPRATRDYQGHTIAITYYVEEGQRVYVERINVRGNNRTREYVVRREFDMAEGDAYNRVLVQKAERRLNRLGFFKNVKIGTEPGSQPDRVVVNVDVEEQSTGEIGFGAGYSTTEGVIGDVSYSDRNFLGRGQYIKAAVQYGQYQRGYDFSFTEPYFLGQRISAGFDLYHKQYLVSTYRNYNEETNGGAVRFGLPITDNLTFGASYSLYAQKISLQSSDVDMNFDNGEASLAYKTYVCPTYPVGCPADTSKWNRQVWVSMPSISLTYNSLDNIQFPRDGFYAKLQQDYAGAGGDVAFIRTTFDGRFYKELNADWGLVGMLRVRGGNISGLGKNVRIFDNFFIGGETIRGFASMGIGPRDITRIGSAANGYTSNEALGAKNYVAGSAELMAPFPFTPEEFGLYTAVFADAGTAWGIDKGSLPASGTIISGKYNGNNFSNGFTYVDDNTIRSSVGFGILWRSPFGPLRADFAVPVTKSRYDRTQVFRFSGGTQF</sequence>
<organism evidence="11">
    <name type="scientific">Methyloraptor flagellatus</name>
    <dbReference type="NCBI Taxonomy" id="3162530"/>
    <lineage>
        <taxon>Bacteria</taxon>
        <taxon>Pseudomonadati</taxon>
        <taxon>Pseudomonadota</taxon>
        <taxon>Alphaproteobacteria</taxon>
        <taxon>Hyphomicrobiales</taxon>
        <taxon>Ancalomicrobiaceae</taxon>
        <taxon>Methyloraptor</taxon>
    </lineage>
</organism>
<dbReference type="KEGG" id="mflg:ABS361_08175"/>